<dbReference type="InterPro" id="IPR011576">
    <property type="entry name" value="Pyridox_Oxase_N"/>
</dbReference>
<accession>A0A5B8RF53</accession>
<dbReference type="Gene3D" id="2.30.110.10">
    <property type="entry name" value="Electron Transport, Fmn-binding Protein, Chain A"/>
    <property type="match status" value="1"/>
</dbReference>
<feature type="domain" description="Pyridoxamine 5'-phosphate oxidase N-terminal" evidence="1">
    <location>
        <begin position="3"/>
        <end position="107"/>
    </location>
</feature>
<reference evidence="2" key="1">
    <citation type="submission" date="2019-06" db="EMBL/GenBank/DDBJ databases">
        <authorList>
            <person name="Murdoch R.W."/>
            <person name="Fathepure B."/>
        </authorList>
    </citation>
    <scope>NUCLEOTIDE SEQUENCE</scope>
</reference>
<proteinExistence type="predicted"/>
<dbReference type="EMBL" id="MN079099">
    <property type="protein sequence ID" value="QEA05327.1"/>
    <property type="molecule type" value="Genomic_DNA"/>
</dbReference>
<evidence type="ECO:0000259" key="1">
    <source>
        <dbReference type="Pfam" id="PF01243"/>
    </source>
</evidence>
<dbReference type="InterPro" id="IPR012349">
    <property type="entry name" value="Split_barrel_FMN-bd"/>
</dbReference>
<sequence>MFSDEVKSYVERSVLCWLATVDAEGWPNVSPKEIFTAYDDERLIIANVASPGSVRNLLRVERACVSFIDVFVQKGFKVRGRAQLVWASDPRYRELLTPLEDMAGGKFSINGIIEVWADEVEAILAPSYRFYPETTEGEQVEGAMVAYGVRPAQR</sequence>
<gene>
    <name evidence="2" type="ORF">KBTEX_01647</name>
</gene>
<dbReference type="AlphaFoldDB" id="A0A5B8RF53"/>
<dbReference type="Pfam" id="PF01243">
    <property type="entry name" value="PNPOx_N"/>
    <property type="match status" value="1"/>
</dbReference>
<protein>
    <recommendedName>
        <fullName evidence="1">Pyridoxamine 5'-phosphate oxidase N-terminal domain-containing protein</fullName>
    </recommendedName>
</protein>
<dbReference type="SUPFAM" id="SSF50475">
    <property type="entry name" value="FMN-binding split barrel"/>
    <property type="match status" value="1"/>
</dbReference>
<dbReference type="PANTHER" id="PTHR40660:SF1">
    <property type="entry name" value="5'-PHOSPHATE OXIDASE PUTATIVE DOMAIN-CONTAINING PROTEIN-RELATED"/>
    <property type="match status" value="1"/>
</dbReference>
<dbReference type="PANTHER" id="PTHR40660">
    <property type="entry name" value="5'-PHOSPHATE OXIDASE PUTATIVE DOMAIN-CONTAINING PROTEIN-RELATED"/>
    <property type="match status" value="1"/>
</dbReference>
<evidence type="ECO:0000313" key="2">
    <source>
        <dbReference type="EMBL" id="QEA05327.1"/>
    </source>
</evidence>
<organism evidence="2">
    <name type="scientific">uncultured organism</name>
    <dbReference type="NCBI Taxonomy" id="155900"/>
    <lineage>
        <taxon>unclassified sequences</taxon>
        <taxon>environmental samples</taxon>
    </lineage>
</organism>
<name>A0A5B8RF53_9ZZZZ</name>